<dbReference type="PANTHER" id="PTHR37299:SF1">
    <property type="entry name" value="STAGE 0 SPORULATION PROTEIN A HOMOLOG"/>
    <property type="match status" value="1"/>
</dbReference>
<dbReference type="Pfam" id="PF04397">
    <property type="entry name" value="LytTR"/>
    <property type="match status" value="1"/>
</dbReference>
<dbReference type="GO" id="GO:0003677">
    <property type="term" value="F:DNA binding"/>
    <property type="evidence" value="ECO:0007669"/>
    <property type="project" value="UniProtKB-KW"/>
</dbReference>
<keyword evidence="1" id="KW-0597">Phosphoprotein</keyword>
<dbReference type="RefSeq" id="WP_071893856.1">
    <property type="nucleotide sequence ID" value="NZ_CP018135.1"/>
</dbReference>
<dbReference type="EMBL" id="CP018135">
    <property type="protein sequence ID" value="APF40375.1"/>
    <property type="molecule type" value="Genomic_DNA"/>
</dbReference>
<dbReference type="Pfam" id="PF00072">
    <property type="entry name" value="Response_reg"/>
    <property type="match status" value="1"/>
</dbReference>
<keyword evidence="5" id="KW-1185">Reference proteome</keyword>
<dbReference type="AlphaFoldDB" id="A0A1L2ZLR2"/>
<dbReference type="PROSITE" id="PS50110">
    <property type="entry name" value="RESPONSE_REGULATORY"/>
    <property type="match status" value="1"/>
</dbReference>
<dbReference type="InterPro" id="IPR046947">
    <property type="entry name" value="LytR-like"/>
</dbReference>
<sequence length="239" mass="26728">MINVIVADDEIPAVEEISYLLAQDPRIGEIHRASSGAAALKALDEFPVDAMFLDIHMPALSGLDIARVISRFAKPPVIVFVTADEAQALEAFELAAVDYILKPVRRERLYESVRRIAEIVEDSMPARADLVTVDQGGVTKMIPRSEIRFVQAQGDYVQLHTKDAKYLVRVTLNDLEEQWAARGFLRIHRSFLVSIDHVDHIRIRDGKATVAINGAELPVSRRSLPSVRDRLEATRVRPS</sequence>
<evidence type="ECO:0000256" key="1">
    <source>
        <dbReference type="PROSITE-ProRule" id="PRU00169"/>
    </source>
</evidence>
<dbReference type="Gene3D" id="3.40.50.2300">
    <property type="match status" value="1"/>
</dbReference>
<dbReference type="OrthoDB" id="236568at2"/>
<dbReference type="InterPro" id="IPR007492">
    <property type="entry name" value="LytTR_DNA-bd_dom"/>
</dbReference>
<dbReference type="KEGG" id="nae:BHE16_04330"/>
<dbReference type="InterPro" id="IPR001789">
    <property type="entry name" value="Sig_transdc_resp-reg_receiver"/>
</dbReference>
<name>A0A1L2ZLR2_9MICC</name>
<accession>A0A1L2ZLR2</accession>
<evidence type="ECO:0000313" key="5">
    <source>
        <dbReference type="Proteomes" id="UP000183530"/>
    </source>
</evidence>
<evidence type="ECO:0000259" key="2">
    <source>
        <dbReference type="PROSITE" id="PS50110"/>
    </source>
</evidence>
<organism evidence="4 5">
    <name type="scientific">Neomicrococcus aestuarii</name>
    <dbReference type="NCBI Taxonomy" id="556325"/>
    <lineage>
        <taxon>Bacteria</taxon>
        <taxon>Bacillati</taxon>
        <taxon>Actinomycetota</taxon>
        <taxon>Actinomycetes</taxon>
        <taxon>Micrococcales</taxon>
        <taxon>Micrococcaceae</taxon>
        <taxon>Neomicrococcus</taxon>
    </lineage>
</organism>
<dbReference type="PROSITE" id="PS50930">
    <property type="entry name" value="HTH_LYTTR"/>
    <property type="match status" value="1"/>
</dbReference>
<reference evidence="4 5" key="1">
    <citation type="submission" date="2016-11" db="EMBL/GenBank/DDBJ databases">
        <title>Genome sequencing of Zhihengliuella aestuarii B18 antagonistic to Plasmodiophora brassicae.</title>
        <authorList>
            <person name="Luo Y."/>
        </authorList>
    </citation>
    <scope>NUCLEOTIDE SEQUENCE [LARGE SCALE GENOMIC DNA]</scope>
    <source>
        <strain evidence="4 5">B18</strain>
    </source>
</reference>
<feature type="modified residue" description="4-aspartylphosphate" evidence="1">
    <location>
        <position position="54"/>
    </location>
</feature>
<dbReference type="Gene3D" id="2.40.50.1020">
    <property type="entry name" value="LytTr DNA-binding domain"/>
    <property type="match status" value="1"/>
</dbReference>
<protein>
    <submittedName>
        <fullName evidence="4">DNA-binding response regulator</fullName>
    </submittedName>
</protein>
<dbReference type="SMART" id="SM00850">
    <property type="entry name" value="LytTR"/>
    <property type="match status" value="1"/>
</dbReference>
<dbReference type="STRING" id="556325.BHE16_04330"/>
<dbReference type="SUPFAM" id="SSF52172">
    <property type="entry name" value="CheY-like"/>
    <property type="match status" value="1"/>
</dbReference>
<evidence type="ECO:0000313" key="4">
    <source>
        <dbReference type="EMBL" id="APF40375.1"/>
    </source>
</evidence>
<evidence type="ECO:0000259" key="3">
    <source>
        <dbReference type="PROSITE" id="PS50930"/>
    </source>
</evidence>
<dbReference type="SMART" id="SM00448">
    <property type="entry name" value="REC"/>
    <property type="match status" value="1"/>
</dbReference>
<keyword evidence="4" id="KW-0238">DNA-binding</keyword>
<proteinExistence type="predicted"/>
<feature type="domain" description="Response regulatory" evidence="2">
    <location>
        <begin position="3"/>
        <end position="117"/>
    </location>
</feature>
<gene>
    <name evidence="4" type="ORF">BHE16_04330</name>
</gene>
<feature type="domain" description="HTH LytTR-type" evidence="3">
    <location>
        <begin position="141"/>
        <end position="233"/>
    </location>
</feature>
<dbReference type="PANTHER" id="PTHR37299">
    <property type="entry name" value="TRANSCRIPTIONAL REGULATOR-RELATED"/>
    <property type="match status" value="1"/>
</dbReference>
<dbReference type="Proteomes" id="UP000183530">
    <property type="component" value="Chromosome"/>
</dbReference>
<dbReference type="InterPro" id="IPR011006">
    <property type="entry name" value="CheY-like_superfamily"/>
</dbReference>
<dbReference type="GO" id="GO:0000156">
    <property type="term" value="F:phosphorelay response regulator activity"/>
    <property type="evidence" value="ECO:0007669"/>
    <property type="project" value="InterPro"/>
</dbReference>